<dbReference type="RefSeq" id="WP_114685588.1">
    <property type="nucleotide sequence ID" value="NZ_CP022954.1"/>
</dbReference>
<feature type="domain" description="Tail spike" evidence="2">
    <location>
        <begin position="150"/>
        <end position="367"/>
    </location>
</feature>
<organism evidence="3 4">
    <name type="scientific">Lacticaseibacillus paracasei subsp. paracasei</name>
    <dbReference type="NCBI Taxonomy" id="47714"/>
    <lineage>
        <taxon>Bacteria</taxon>
        <taxon>Bacillati</taxon>
        <taxon>Bacillota</taxon>
        <taxon>Bacilli</taxon>
        <taxon>Lactobacillales</taxon>
        <taxon>Lactobacillaceae</taxon>
        <taxon>Lacticaseibacillus</taxon>
    </lineage>
</organism>
<dbReference type="InterPro" id="IPR010572">
    <property type="entry name" value="Tail_dom"/>
</dbReference>
<dbReference type="AlphaFoldDB" id="A0AAP9HFN8"/>
<reference evidence="3 4" key="1">
    <citation type="submission" date="2017-08" db="EMBL/GenBank/DDBJ databases">
        <title>Genome sequence, comparative genomics and functional analysis of the highly adhesive Lactobacillus paracasei Kobulty strain.</title>
        <authorList>
            <person name="Koryszewska-Baginska A."/>
            <person name="Grynberg M."/>
            <person name="Aleksandrzak-Piekarczyk T."/>
        </authorList>
    </citation>
    <scope>NUCLEOTIDE SEQUENCE [LARGE SCALE GENOMIC DNA]</scope>
    <source>
        <strain evidence="3 4">IBB3423</strain>
    </source>
</reference>
<proteinExistence type="predicted"/>
<sequence length="490" mass="53774">MYLVKIENDDKQVVIHAPDISNLKLQTGVITKPLNTIPSFEFSMLPDNPGYASVNPLKTRIQVVRKDKRKLIFDGRVLYPTNTMSEAGVLTRSFVCEGVLGYLHDGIPDYMMLTGTWAEVITKALANFNANIEEWKRIQPGDITTSGNITLKTSPESDWYDTLQKLIVTDNSYDWKIRTDENSTHFLDVKPQLGKNKSSPRIELAHNIQTMTVEADPTNVISRVIPLGAVKQTDNTGSTADDVQPRVNLGDIGKALYIDSPELISTFGINAGTKVYDSIKNAADLEAKGEAYLKGERPVTTKYNITALDLSTIGLDADDFETYNFYPVINPLLGVNEPLRVTNQAIDIIAPEKAGLEIGDRMKRQSDFALEAVNTVRNIGQIKKMVAGQSARIELVNTNAQAALKAAQEAQQTVDKIQTEFSDADINGIKNSLTDISDKLNSITENIGAIGKDVDQLKKAQTTSTGATLATIEERVKKLEDAAKPAEGSK</sequence>
<keyword evidence="1" id="KW-0175">Coiled coil</keyword>
<protein>
    <submittedName>
        <fullName evidence="3">Tail length tape measure protein</fullName>
    </submittedName>
</protein>
<dbReference type="Pfam" id="PF06605">
    <property type="entry name" value="Prophage_tail"/>
    <property type="match status" value="1"/>
</dbReference>
<dbReference type="EMBL" id="CP022954">
    <property type="protein sequence ID" value="QGV17526.1"/>
    <property type="molecule type" value="Genomic_DNA"/>
</dbReference>
<feature type="coiled-coil region" evidence="1">
    <location>
        <begin position="393"/>
        <end position="420"/>
    </location>
</feature>
<name>A0AAP9HFN8_LACPA</name>
<evidence type="ECO:0000259" key="2">
    <source>
        <dbReference type="Pfam" id="PF06605"/>
    </source>
</evidence>
<dbReference type="Proteomes" id="UP000423274">
    <property type="component" value="Chromosome"/>
</dbReference>
<evidence type="ECO:0000256" key="1">
    <source>
        <dbReference type="SAM" id="Coils"/>
    </source>
</evidence>
<accession>A0AAP9HFN8</accession>
<gene>
    <name evidence="3" type="ORF">LCAKO_0990</name>
</gene>
<evidence type="ECO:0000313" key="3">
    <source>
        <dbReference type="EMBL" id="QGV17526.1"/>
    </source>
</evidence>
<evidence type="ECO:0000313" key="4">
    <source>
        <dbReference type="Proteomes" id="UP000423274"/>
    </source>
</evidence>